<sequence length="305" mass="33533">MSTDRSSNINETMREEENQLVNFFSRNRLETEYVQKFRPVVRYASLLNGLTCTVTEGPLLRESENNNDATNDKMSDSDVDSFYGLEGGSQNSGIDSEDNASTCSDSLLGRCDGNELISKPSQSSDSRCINSNAIQTYTKTVKLRDVHLKLNIIDVAGGQRVIKCPDCDFITTSIDMYVPHLRDHMRNKNACFLCGKLFSRSWLLKEVSEGIRRQVQPAFPPPHTLGEGEESPRCGRFFAQKRYLHKHNLEVCRVGLDSPASTSSGSATPTATSTSFGPATPSTAAATSSRTTESQGTCTLICSDV</sequence>
<feature type="region of interest" description="Disordered" evidence="1">
    <location>
        <begin position="259"/>
        <end position="290"/>
    </location>
</feature>
<feature type="region of interest" description="Disordered" evidence="1">
    <location>
        <begin position="61"/>
        <end position="101"/>
    </location>
</feature>
<evidence type="ECO:0008006" key="4">
    <source>
        <dbReference type="Google" id="ProtNLM"/>
    </source>
</evidence>
<protein>
    <recommendedName>
        <fullName evidence="4">C2H2-type domain-containing protein</fullName>
    </recommendedName>
</protein>
<keyword evidence="3" id="KW-1185">Reference proteome</keyword>
<reference evidence="2" key="1">
    <citation type="submission" date="2022-11" db="EMBL/GenBank/DDBJ databases">
        <title>Centuries of genome instability and evolution in soft-shell clam transmissible cancer (bioRxiv).</title>
        <authorList>
            <person name="Hart S.F.M."/>
            <person name="Yonemitsu M.A."/>
            <person name="Giersch R.M."/>
            <person name="Beal B.F."/>
            <person name="Arriagada G."/>
            <person name="Davis B.W."/>
            <person name="Ostrander E.A."/>
            <person name="Goff S.P."/>
            <person name="Metzger M.J."/>
        </authorList>
    </citation>
    <scope>NUCLEOTIDE SEQUENCE</scope>
    <source>
        <strain evidence="2">MELC-2E11</strain>
        <tissue evidence="2">Siphon/mantle</tissue>
    </source>
</reference>
<evidence type="ECO:0000313" key="2">
    <source>
        <dbReference type="EMBL" id="WAR12748.1"/>
    </source>
</evidence>
<proteinExistence type="predicted"/>
<feature type="compositionally biased region" description="Basic and acidic residues" evidence="1">
    <location>
        <begin position="61"/>
        <end position="76"/>
    </location>
</feature>
<evidence type="ECO:0000256" key="1">
    <source>
        <dbReference type="SAM" id="MobiDB-lite"/>
    </source>
</evidence>
<dbReference type="EMBL" id="CP111019">
    <property type="protein sequence ID" value="WAR12748.1"/>
    <property type="molecule type" value="Genomic_DNA"/>
</dbReference>
<dbReference type="Proteomes" id="UP001164746">
    <property type="component" value="Chromosome 8"/>
</dbReference>
<name>A0ABY7ES05_MYAAR</name>
<organism evidence="2 3">
    <name type="scientific">Mya arenaria</name>
    <name type="common">Soft-shell clam</name>
    <dbReference type="NCBI Taxonomy" id="6604"/>
    <lineage>
        <taxon>Eukaryota</taxon>
        <taxon>Metazoa</taxon>
        <taxon>Spiralia</taxon>
        <taxon>Lophotrochozoa</taxon>
        <taxon>Mollusca</taxon>
        <taxon>Bivalvia</taxon>
        <taxon>Autobranchia</taxon>
        <taxon>Heteroconchia</taxon>
        <taxon>Euheterodonta</taxon>
        <taxon>Imparidentia</taxon>
        <taxon>Neoheterodontei</taxon>
        <taxon>Myida</taxon>
        <taxon>Myoidea</taxon>
        <taxon>Myidae</taxon>
        <taxon>Mya</taxon>
    </lineage>
</organism>
<evidence type="ECO:0000313" key="3">
    <source>
        <dbReference type="Proteomes" id="UP001164746"/>
    </source>
</evidence>
<feature type="compositionally biased region" description="Polar residues" evidence="1">
    <location>
        <begin position="88"/>
        <end position="101"/>
    </location>
</feature>
<gene>
    <name evidence="2" type="ORF">MAR_026928</name>
</gene>
<accession>A0ABY7ES05</accession>